<feature type="signal peptide" evidence="1">
    <location>
        <begin position="1"/>
        <end position="21"/>
    </location>
</feature>
<dbReference type="EMBL" id="CP144460">
    <property type="protein sequence ID" value="XBS38143.1"/>
    <property type="molecule type" value="Genomic_DNA"/>
</dbReference>
<protein>
    <submittedName>
        <fullName evidence="2">Uncharacterized protein</fullName>
    </submittedName>
</protein>
<evidence type="ECO:0000256" key="1">
    <source>
        <dbReference type="SAM" id="SignalP"/>
    </source>
</evidence>
<feature type="chain" id="PRO_5043795443" evidence="1">
    <location>
        <begin position="22"/>
        <end position="271"/>
    </location>
</feature>
<reference evidence="2" key="1">
    <citation type="submission" date="2024-02" db="EMBL/GenBank/DDBJ databases">
        <title>Complete genome sequence of Xanthomonas sp. 10-10.</title>
        <authorList>
            <person name="Biessy A."/>
            <person name="Ciotola M."/>
            <person name="Cadieux M."/>
            <person name="Soufiane B."/>
            <person name="Laforest M."/>
            <person name="Filion M."/>
        </authorList>
    </citation>
    <scope>NUCLEOTIDE SEQUENCE</scope>
    <source>
        <strain evidence="2">10-10</strain>
    </source>
</reference>
<accession>A0AAU7P8T6</accession>
<sequence>MSVMRACVFVLTWLCVLPAFAADKLDPVLAGIQGSDDEAQQVRASVRAAPLLRGQLVQLVDAGQLRRIRVVADTAQPVIKNRPFAAAVLDKEMILTSGLLQQLRETPRPHALRSGDLAADNLVFVLAHLAVHAAVAERHAQFERTLADKMAAGIGDAQAKGTEFDATAMAQEALNHNMAIEANAYIAGWNAVVDAAQHQASPGGAPLPEAQRAVLLGPLLLSFRYNQVLERAMDGAQDQRVVLGADGIVADTRNVFAIAQALMAGKMLEIE</sequence>
<dbReference type="RefSeq" id="WP_349656606.1">
    <property type="nucleotide sequence ID" value="NZ_CP144460.1"/>
</dbReference>
<evidence type="ECO:0000313" key="2">
    <source>
        <dbReference type="EMBL" id="XBS38143.1"/>
    </source>
</evidence>
<organism evidence="2">
    <name type="scientific">Xanthomonas sp. 10-10</name>
    <dbReference type="NCBI Taxonomy" id="3115848"/>
    <lineage>
        <taxon>Bacteria</taxon>
        <taxon>Pseudomonadati</taxon>
        <taxon>Pseudomonadota</taxon>
        <taxon>Gammaproteobacteria</taxon>
        <taxon>Lysobacterales</taxon>
        <taxon>Lysobacteraceae</taxon>
        <taxon>Xanthomonas</taxon>
    </lineage>
</organism>
<name>A0AAU7P8T6_9XANT</name>
<proteinExistence type="predicted"/>
<keyword evidence="1" id="KW-0732">Signal</keyword>
<dbReference type="AlphaFoldDB" id="A0AAU7P8T6"/>
<gene>
    <name evidence="2" type="ORF">VZ068_00950</name>
</gene>